<keyword evidence="1" id="KW-1133">Transmembrane helix</keyword>
<comment type="caution">
    <text evidence="2">The sequence shown here is derived from an EMBL/GenBank/DDBJ whole genome shotgun (WGS) entry which is preliminary data.</text>
</comment>
<dbReference type="EMBL" id="JBHRUV010000045">
    <property type="protein sequence ID" value="MFC3266558.1"/>
    <property type="molecule type" value="Genomic_DNA"/>
</dbReference>
<evidence type="ECO:0000313" key="3">
    <source>
        <dbReference type="Proteomes" id="UP001595536"/>
    </source>
</evidence>
<evidence type="ECO:0000256" key="1">
    <source>
        <dbReference type="SAM" id="Phobius"/>
    </source>
</evidence>
<evidence type="ECO:0000313" key="2">
    <source>
        <dbReference type="EMBL" id="MFC3266558.1"/>
    </source>
</evidence>
<name>A0ABV7LFM9_9HYPH</name>
<keyword evidence="1" id="KW-0812">Transmembrane</keyword>
<reference evidence="3" key="1">
    <citation type="journal article" date="2019" name="Int. J. Syst. Evol. Microbiol.">
        <title>The Global Catalogue of Microorganisms (GCM) 10K type strain sequencing project: providing services to taxonomists for standard genome sequencing and annotation.</title>
        <authorList>
            <consortium name="The Broad Institute Genomics Platform"/>
            <consortium name="The Broad Institute Genome Sequencing Center for Infectious Disease"/>
            <person name="Wu L."/>
            <person name="Ma J."/>
        </authorList>
    </citation>
    <scope>NUCLEOTIDE SEQUENCE [LARGE SCALE GENOMIC DNA]</scope>
    <source>
        <strain evidence="3">CCM 7941</strain>
    </source>
</reference>
<sequence>MRPLFDAFITRADLADLALLIWAVCATVLLAIAIRQTGAASRRFDLFVQELARFNRRFDGDQP</sequence>
<dbReference type="Proteomes" id="UP001595536">
    <property type="component" value="Unassembled WGS sequence"/>
</dbReference>
<gene>
    <name evidence="2" type="ORF">ACFOEX_09345</name>
</gene>
<organism evidence="2 3">
    <name type="scientific">Camelimonas abortus</name>
    <dbReference type="NCBI Taxonomy" id="1017184"/>
    <lineage>
        <taxon>Bacteria</taxon>
        <taxon>Pseudomonadati</taxon>
        <taxon>Pseudomonadota</taxon>
        <taxon>Alphaproteobacteria</taxon>
        <taxon>Hyphomicrobiales</taxon>
        <taxon>Chelatococcaceae</taxon>
        <taxon>Camelimonas</taxon>
    </lineage>
</organism>
<dbReference type="RefSeq" id="WP_376830175.1">
    <property type="nucleotide sequence ID" value="NZ_JBHLWR010000006.1"/>
</dbReference>
<keyword evidence="1" id="KW-0472">Membrane</keyword>
<accession>A0ABV7LFM9</accession>
<protein>
    <submittedName>
        <fullName evidence="2">Uncharacterized protein</fullName>
    </submittedName>
</protein>
<keyword evidence="3" id="KW-1185">Reference proteome</keyword>
<proteinExistence type="predicted"/>
<feature type="transmembrane region" description="Helical" evidence="1">
    <location>
        <begin position="14"/>
        <end position="34"/>
    </location>
</feature>